<keyword evidence="10" id="KW-0747">Spliceosome</keyword>
<feature type="compositionally biased region" description="Basic and acidic residues" evidence="18">
    <location>
        <begin position="760"/>
        <end position="772"/>
    </location>
</feature>
<dbReference type="GO" id="GO:0016607">
    <property type="term" value="C:nuclear speck"/>
    <property type="evidence" value="ECO:0007669"/>
    <property type="project" value="UniProtKB-SubCell"/>
</dbReference>
<accession>A0AAJ7U806</accession>
<dbReference type="PANTHER" id="PTHR13434">
    <property type="entry name" value="PROTEIN CASC3"/>
    <property type="match status" value="1"/>
</dbReference>
<feature type="compositionally biased region" description="Low complexity" evidence="18">
    <location>
        <begin position="297"/>
        <end position="311"/>
    </location>
</feature>
<keyword evidence="16" id="KW-0539">Nucleus</keyword>
<dbReference type="InterPro" id="IPR018545">
    <property type="entry name" value="Btz_dom"/>
</dbReference>
<keyword evidence="15" id="KW-0508">mRNA splicing</keyword>
<evidence type="ECO:0000256" key="16">
    <source>
        <dbReference type="ARBA" id="ARBA00023242"/>
    </source>
</evidence>
<sequence length="772" mass="84049">MADRRRRTGASQDSDEEEEDEEEESDLSPGRGPEKAAAIPARAAESECESEGVPERDGVVLSGYESADDNYSHYSEDEKEEEEGSCSVTDDEVAEEGSSVPPAITGVVAGEKIASTPADKRPERPHRVRKPSHGSQEAPEDDAPPTGAGGKNSKRDEEEEDQKNPAFVPRKGLFFEHDIRGGNNKEDARAKVHNRKLWRDAGRWEHDRFREDEQAPKSREELVALYGYDIRSGAHADDARPLRRPRYRSPTGRWSRESPPVNRGPYQAPKREPVERPARLRDEDRDTERRPAPRRPGPTTAGPAALPGRPRAYVEQRAYVEPRARAHTQGDSSRDQPPGTPAARDGARSSPQRHQQRHQQHNGNGEEEGEKRAEILSAGTEAEVGARGAPAAAAAAATVAPATGDAAFAVDLAQDKAPERKSYSRVRRLRNKPSELPGQASTTDPVSPAPLAAPAPSTVPLVALPETQAATALPHQHNPQQLQLQQPQAPPLKPLGERTRPIAALLPQPLWDVPVLEPSPVGRLEHGMAQISLGQTWNPGAQPHYLPTQREHRGGATHLPVNSVPPPFNRIEDLGGQAGRAKRYSSQRSRPVPEPHPTPPMHIPLIEGSYYDPNTAYQAPLYGHGGDSPAAIPPQGIMVQPDLNLPHPGLHPHQSPTHMYAPPVSMATGQPPPPGQMLGYFPSNIMYPGAALPNPGYTYTPAPIPPPPPPPAHIFPPPQAQSQVYGGVTYYNTAQQQAQPKPSPPRRPSQPVSVKPPPEVSRKDRLKERSNV</sequence>
<dbReference type="GO" id="GO:0003729">
    <property type="term" value="F:mRNA binding"/>
    <property type="evidence" value="ECO:0007669"/>
    <property type="project" value="InterPro"/>
</dbReference>
<evidence type="ECO:0000256" key="13">
    <source>
        <dbReference type="ARBA" id="ARBA00022884"/>
    </source>
</evidence>
<evidence type="ECO:0000256" key="5">
    <source>
        <dbReference type="ARBA" id="ARBA00009548"/>
    </source>
</evidence>
<feature type="compositionally biased region" description="Pro residues" evidence="18">
    <location>
        <begin position="741"/>
        <end position="759"/>
    </location>
</feature>
<dbReference type="RefSeq" id="XP_032831430.1">
    <property type="nucleotide sequence ID" value="XM_032975539.1"/>
</dbReference>
<feature type="region of interest" description="Disordered" evidence="18">
    <location>
        <begin position="701"/>
        <end position="772"/>
    </location>
</feature>
<proteinExistence type="inferred from homology"/>
<feature type="compositionally biased region" description="Pro residues" evidence="18">
    <location>
        <begin position="702"/>
        <end position="719"/>
    </location>
</feature>
<feature type="region of interest" description="Disordered" evidence="18">
    <location>
        <begin position="412"/>
        <end position="496"/>
    </location>
</feature>
<feature type="compositionally biased region" description="Basic and acidic residues" evidence="18">
    <location>
        <begin position="269"/>
        <end position="291"/>
    </location>
</feature>
<feature type="compositionally biased region" description="Basic and acidic residues" evidence="18">
    <location>
        <begin position="173"/>
        <end position="190"/>
    </location>
</feature>
<keyword evidence="14" id="KW-0866">Nonsense-mediated mRNA decay</keyword>
<dbReference type="GO" id="GO:0035145">
    <property type="term" value="C:exon-exon junction complex"/>
    <property type="evidence" value="ECO:0007669"/>
    <property type="project" value="InterPro"/>
</dbReference>
<keyword evidence="12" id="KW-0810">Translation regulation</keyword>
<dbReference type="Proteomes" id="UP001318040">
    <property type="component" value="Chromosome 56"/>
</dbReference>
<name>A0AAJ7U806_PETMA</name>
<keyword evidence="9" id="KW-0507">mRNA processing</keyword>
<feature type="compositionally biased region" description="Acidic residues" evidence="18">
    <location>
        <begin position="13"/>
        <end position="26"/>
    </location>
</feature>
<feature type="compositionally biased region" description="Low complexity" evidence="18">
    <location>
        <begin position="381"/>
        <end position="400"/>
    </location>
</feature>
<evidence type="ECO:0000256" key="9">
    <source>
        <dbReference type="ARBA" id="ARBA00022664"/>
    </source>
</evidence>
<dbReference type="InterPro" id="IPR028544">
    <property type="entry name" value="CASC3"/>
</dbReference>
<evidence type="ECO:0000256" key="15">
    <source>
        <dbReference type="ARBA" id="ARBA00023187"/>
    </source>
</evidence>
<feature type="region of interest" description="Disordered" evidence="18">
    <location>
        <begin position="577"/>
        <end position="600"/>
    </location>
</feature>
<evidence type="ECO:0000256" key="12">
    <source>
        <dbReference type="ARBA" id="ARBA00022845"/>
    </source>
</evidence>
<evidence type="ECO:0000256" key="8">
    <source>
        <dbReference type="ARBA" id="ARBA00022490"/>
    </source>
</evidence>
<dbReference type="GO" id="GO:0010494">
    <property type="term" value="C:cytoplasmic stress granule"/>
    <property type="evidence" value="ECO:0007669"/>
    <property type="project" value="UniProtKB-SubCell"/>
</dbReference>
<keyword evidence="8" id="KW-0963">Cytoplasm</keyword>
<feature type="region of interest" description="Disordered" evidence="18">
    <location>
        <begin position="1"/>
        <end position="400"/>
    </location>
</feature>
<dbReference type="GO" id="GO:0006397">
    <property type="term" value="P:mRNA processing"/>
    <property type="evidence" value="ECO:0007669"/>
    <property type="project" value="UniProtKB-KW"/>
</dbReference>
<gene>
    <name evidence="21" type="primary">CASC3</name>
</gene>
<feature type="compositionally biased region" description="Low complexity" evidence="18">
    <location>
        <begin position="454"/>
        <end position="465"/>
    </location>
</feature>
<evidence type="ECO:0000256" key="11">
    <source>
        <dbReference type="ARBA" id="ARBA00022816"/>
    </source>
</evidence>
<comment type="subcellular location">
    <subcellularLocation>
        <location evidence="2">Cell projection</location>
        <location evidence="2">Dendrite</location>
    </subcellularLocation>
    <subcellularLocation>
        <location evidence="1">Cytoplasm</location>
        <location evidence="1">Stress granule</location>
    </subcellularLocation>
    <subcellularLocation>
        <location evidence="4">Cytoplasm</location>
        <location evidence="4">Perinuclear region</location>
    </subcellularLocation>
    <subcellularLocation>
        <location evidence="3">Nucleus speckle</location>
    </subcellularLocation>
</comment>
<evidence type="ECO:0000256" key="2">
    <source>
        <dbReference type="ARBA" id="ARBA00004279"/>
    </source>
</evidence>
<evidence type="ECO:0000259" key="19">
    <source>
        <dbReference type="SMART" id="SM01044"/>
    </source>
</evidence>
<feature type="domain" description="Btz" evidence="19">
    <location>
        <begin position="126"/>
        <end position="235"/>
    </location>
</feature>
<dbReference type="GO" id="GO:0030425">
    <property type="term" value="C:dendrite"/>
    <property type="evidence" value="ECO:0007669"/>
    <property type="project" value="UniProtKB-SubCell"/>
</dbReference>
<dbReference type="GO" id="GO:0005681">
    <property type="term" value="C:spliceosomal complex"/>
    <property type="evidence" value="ECO:0007669"/>
    <property type="project" value="UniProtKB-KW"/>
</dbReference>
<comment type="similarity">
    <text evidence="5">Belongs to the CASC3 family.</text>
</comment>
<protein>
    <recommendedName>
        <fullName evidence="6">Protein CASC3</fullName>
    </recommendedName>
</protein>
<keyword evidence="17" id="KW-0966">Cell projection</keyword>
<dbReference type="GO" id="GO:0008380">
    <property type="term" value="P:RNA splicing"/>
    <property type="evidence" value="ECO:0007669"/>
    <property type="project" value="UniProtKB-KW"/>
</dbReference>
<feature type="compositionally biased region" description="Basic and acidic residues" evidence="18">
    <location>
        <begin position="232"/>
        <end position="241"/>
    </location>
</feature>
<keyword evidence="20" id="KW-1185">Reference proteome</keyword>
<dbReference type="KEGG" id="pmrn:116954760"/>
<evidence type="ECO:0000256" key="3">
    <source>
        <dbReference type="ARBA" id="ARBA00004324"/>
    </source>
</evidence>
<feature type="compositionally biased region" description="Basic residues" evidence="18">
    <location>
        <begin position="123"/>
        <end position="132"/>
    </location>
</feature>
<evidence type="ECO:0000256" key="10">
    <source>
        <dbReference type="ARBA" id="ARBA00022728"/>
    </source>
</evidence>
<evidence type="ECO:0000256" key="7">
    <source>
        <dbReference type="ARBA" id="ARBA00022448"/>
    </source>
</evidence>
<evidence type="ECO:0000256" key="17">
    <source>
        <dbReference type="ARBA" id="ARBA00023273"/>
    </source>
</evidence>
<dbReference type="CTD" id="22794"/>
<dbReference type="GO" id="GO:0048471">
    <property type="term" value="C:perinuclear region of cytoplasm"/>
    <property type="evidence" value="ECO:0007669"/>
    <property type="project" value="UniProtKB-SubCell"/>
</dbReference>
<keyword evidence="11" id="KW-0509">mRNA transport</keyword>
<organism evidence="20 21">
    <name type="scientific">Petromyzon marinus</name>
    <name type="common">Sea lamprey</name>
    <dbReference type="NCBI Taxonomy" id="7757"/>
    <lineage>
        <taxon>Eukaryota</taxon>
        <taxon>Metazoa</taxon>
        <taxon>Chordata</taxon>
        <taxon>Craniata</taxon>
        <taxon>Vertebrata</taxon>
        <taxon>Cyclostomata</taxon>
        <taxon>Hyperoartia</taxon>
        <taxon>Petromyzontiformes</taxon>
        <taxon>Petromyzontidae</taxon>
        <taxon>Petromyzon</taxon>
    </lineage>
</organism>
<dbReference type="AlphaFoldDB" id="A0AAJ7U806"/>
<feature type="compositionally biased region" description="Acidic residues" evidence="18">
    <location>
        <begin position="77"/>
        <end position="95"/>
    </location>
</feature>
<dbReference type="PANTHER" id="PTHR13434:SF0">
    <property type="entry name" value="PROTEIN CASC3"/>
    <property type="match status" value="1"/>
</dbReference>
<dbReference type="GO" id="GO:0006417">
    <property type="term" value="P:regulation of translation"/>
    <property type="evidence" value="ECO:0007669"/>
    <property type="project" value="UniProtKB-KW"/>
</dbReference>
<dbReference type="GO" id="GO:0051028">
    <property type="term" value="P:mRNA transport"/>
    <property type="evidence" value="ECO:0007669"/>
    <property type="project" value="UniProtKB-KW"/>
</dbReference>
<evidence type="ECO:0000256" key="18">
    <source>
        <dbReference type="SAM" id="MobiDB-lite"/>
    </source>
</evidence>
<keyword evidence="13" id="KW-0694">RNA-binding</keyword>
<evidence type="ECO:0000256" key="4">
    <source>
        <dbReference type="ARBA" id="ARBA00004556"/>
    </source>
</evidence>
<evidence type="ECO:0000256" key="6">
    <source>
        <dbReference type="ARBA" id="ARBA00019964"/>
    </source>
</evidence>
<feature type="compositionally biased region" description="Basic and acidic residues" evidence="18">
    <location>
        <begin position="413"/>
        <end position="422"/>
    </location>
</feature>
<feature type="compositionally biased region" description="Basic and acidic residues" evidence="18">
    <location>
        <begin position="312"/>
        <end position="324"/>
    </location>
</feature>
<evidence type="ECO:0000256" key="14">
    <source>
        <dbReference type="ARBA" id="ARBA00023161"/>
    </source>
</evidence>
<evidence type="ECO:0000256" key="1">
    <source>
        <dbReference type="ARBA" id="ARBA00004210"/>
    </source>
</evidence>
<dbReference type="GO" id="GO:0000184">
    <property type="term" value="P:nuclear-transcribed mRNA catabolic process, nonsense-mediated decay"/>
    <property type="evidence" value="ECO:0007669"/>
    <property type="project" value="UniProtKB-KW"/>
</dbReference>
<keyword evidence="7" id="KW-0813">Transport</keyword>
<evidence type="ECO:0000313" key="21">
    <source>
        <dbReference type="RefSeq" id="XP_032831430.1"/>
    </source>
</evidence>
<reference evidence="21" key="1">
    <citation type="submission" date="2025-08" db="UniProtKB">
        <authorList>
            <consortium name="RefSeq"/>
        </authorList>
    </citation>
    <scope>IDENTIFICATION</scope>
    <source>
        <tissue evidence="21">Sperm</tissue>
    </source>
</reference>
<dbReference type="SMART" id="SM01044">
    <property type="entry name" value="Btz"/>
    <property type="match status" value="1"/>
</dbReference>
<feature type="compositionally biased region" description="Low complexity" evidence="18">
    <location>
        <begin position="472"/>
        <end position="487"/>
    </location>
</feature>
<feature type="compositionally biased region" description="Basic and acidic residues" evidence="18">
    <location>
        <begin position="197"/>
        <end position="222"/>
    </location>
</feature>
<dbReference type="Pfam" id="PF09405">
    <property type="entry name" value="Btz"/>
    <property type="match status" value="1"/>
</dbReference>
<evidence type="ECO:0000313" key="20">
    <source>
        <dbReference type="Proteomes" id="UP001318040"/>
    </source>
</evidence>